<protein>
    <recommendedName>
        <fullName evidence="12">Cysteine--tRNA ligase</fullName>
        <ecNumber evidence="12">6.1.1.16</ecNumber>
    </recommendedName>
    <alternativeName>
        <fullName evidence="12">Cysteinyl-tRNA synthetase</fullName>
        <shortName evidence="12">CysRS</shortName>
    </alternativeName>
</protein>
<keyword evidence="15" id="KW-1185">Reference proteome</keyword>
<evidence type="ECO:0000313" key="15">
    <source>
        <dbReference type="Proteomes" id="UP000002572"/>
    </source>
</evidence>
<feature type="binding site" evidence="12">
    <location>
        <position position="208"/>
    </location>
    <ligand>
        <name>Zn(2+)</name>
        <dbReference type="ChEBI" id="CHEBI:29105"/>
    </ligand>
</feature>
<evidence type="ECO:0000256" key="1">
    <source>
        <dbReference type="ARBA" id="ARBA00004496"/>
    </source>
</evidence>
<dbReference type="EMBL" id="CP002432">
    <property type="protein sequence ID" value="ADU66333.1"/>
    <property type="molecule type" value="Genomic_DNA"/>
</dbReference>
<dbReference type="InParanoid" id="E6W0B5"/>
<evidence type="ECO:0000256" key="11">
    <source>
        <dbReference type="ARBA" id="ARBA00023146"/>
    </source>
</evidence>
<comment type="subcellular location">
    <subcellularLocation>
        <location evidence="1 12">Cytoplasm</location>
    </subcellularLocation>
</comment>
<dbReference type="GO" id="GO:0005524">
    <property type="term" value="F:ATP binding"/>
    <property type="evidence" value="ECO:0007669"/>
    <property type="project" value="UniProtKB-UniRule"/>
</dbReference>
<dbReference type="GO" id="GO:0004817">
    <property type="term" value="F:cysteine-tRNA ligase activity"/>
    <property type="evidence" value="ECO:0007669"/>
    <property type="project" value="UniProtKB-UniRule"/>
</dbReference>
<dbReference type="InterPro" id="IPR032678">
    <property type="entry name" value="tRNA-synt_1_cat_dom"/>
</dbReference>
<keyword evidence="8 12" id="KW-0862">Zinc</keyword>
<keyword evidence="10 12" id="KW-0648">Protein biosynthesis</keyword>
<organism evidence="14 15">
    <name type="scientific">Desulfurispirillum indicum (strain ATCC BAA-1389 / DSM 22839 / S5)</name>
    <dbReference type="NCBI Taxonomy" id="653733"/>
    <lineage>
        <taxon>Bacteria</taxon>
        <taxon>Pseudomonadati</taxon>
        <taxon>Chrysiogenota</taxon>
        <taxon>Chrysiogenia</taxon>
        <taxon>Chrysiogenales</taxon>
        <taxon>Chrysiogenaceae</taxon>
        <taxon>Desulfurispirillum</taxon>
    </lineage>
</organism>
<dbReference type="Pfam" id="PF01406">
    <property type="entry name" value="tRNA-synt_1e"/>
    <property type="match status" value="1"/>
</dbReference>
<comment type="similarity">
    <text evidence="2 12">Belongs to the class-I aminoacyl-tRNA synthetase family.</text>
</comment>
<keyword evidence="11 12" id="KW-0030">Aminoacyl-tRNA synthetase</keyword>
<dbReference type="PANTHER" id="PTHR10890:SF3">
    <property type="entry name" value="CYSTEINE--TRNA LIGASE, CYTOPLASMIC"/>
    <property type="match status" value="1"/>
</dbReference>
<comment type="cofactor">
    <cofactor evidence="12">
        <name>Zn(2+)</name>
        <dbReference type="ChEBI" id="CHEBI:29105"/>
    </cofactor>
    <text evidence="12">Binds 1 zinc ion per subunit.</text>
</comment>
<dbReference type="Proteomes" id="UP000002572">
    <property type="component" value="Chromosome"/>
</dbReference>
<feature type="short sequence motif" description="'HIGH' region" evidence="12">
    <location>
        <begin position="30"/>
        <end position="40"/>
    </location>
</feature>
<dbReference type="GO" id="GO:0005829">
    <property type="term" value="C:cytosol"/>
    <property type="evidence" value="ECO:0007669"/>
    <property type="project" value="TreeGrafter"/>
</dbReference>
<dbReference type="SMART" id="SM00840">
    <property type="entry name" value="DALR_2"/>
    <property type="match status" value="1"/>
</dbReference>
<dbReference type="FunCoup" id="E6W0B5">
    <property type="interactions" value="449"/>
</dbReference>
<evidence type="ECO:0000259" key="13">
    <source>
        <dbReference type="SMART" id="SM00840"/>
    </source>
</evidence>
<dbReference type="HOGENOM" id="CLU_013528_0_1_0"/>
<dbReference type="CDD" id="cd00672">
    <property type="entry name" value="CysRS_core"/>
    <property type="match status" value="1"/>
</dbReference>
<dbReference type="Gene3D" id="1.20.120.1910">
    <property type="entry name" value="Cysteine-tRNA ligase, C-terminal anti-codon recognition domain"/>
    <property type="match status" value="1"/>
</dbReference>
<dbReference type="SUPFAM" id="SSF47323">
    <property type="entry name" value="Anticodon-binding domain of a subclass of class I aminoacyl-tRNA synthetases"/>
    <property type="match status" value="1"/>
</dbReference>
<dbReference type="CDD" id="cd07963">
    <property type="entry name" value="Anticodon_Ia_Cys"/>
    <property type="match status" value="1"/>
</dbReference>
<evidence type="ECO:0000256" key="12">
    <source>
        <dbReference type="HAMAP-Rule" id="MF_00041"/>
    </source>
</evidence>
<dbReference type="InterPro" id="IPR015803">
    <property type="entry name" value="Cys-tRNA-ligase"/>
</dbReference>
<evidence type="ECO:0000256" key="2">
    <source>
        <dbReference type="ARBA" id="ARBA00005594"/>
    </source>
</evidence>
<comment type="subunit">
    <text evidence="3 12">Monomer.</text>
</comment>
<dbReference type="AlphaFoldDB" id="E6W0B5"/>
<dbReference type="STRING" id="653733.Selin_1603"/>
<dbReference type="Pfam" id="PF09190">
    <property type="entry name" value="DALR_2"/>
    <property type="match status" value="1"/>
</dbReference>
<evidence type="ECO:0000256" key="7">
    <source>
        <dbReference type="ARBA" id="ARBA00022741"/>
    </source>
</evidence>
<dbReference type="InterPro" id="IPR015273">
    <property type="entry name" value="Cys-tRNA-synt_Ia_DALR"/>
</dbReference>
<dbReference type="FunFam" id="3.40.50.620:FF:000009">
    <property type="entry name" value="Cysteine--tRNA ligase"/>
    <property type="match status" value="1"/>
</dbReference>
<dbReference type="OrthoDB" id="9815130at2"/>
<dbReference type="RefSeq" id="WP_013506213.1">
    <property type="nucleotide sequence ID" value="NC_014836.1"/>
</dbReference>
<dbReference type="KEGG" id="din:Selin_1603"/>
<feature type="binding site" evidence="12">
    <location>
        <position position="237"/>
    </location>
    <ligand>
        <name>Zn(2+)</name>
        <dbReference type="ChEBI" id="CHEBI:29105"/>
    </ligand>
</feature>
<keyword evidence="9 12" id="KW-0067">ATP-binding</keyword>
<dbReference type="SUPFAM" id="SSF52374">
    <property type="entry name" value="Nucleotidylyl transferase"/>
    <property type="match status" value="1"/>
</dbReference>
<feature type="binding site" evidence="12">
    <location>
        <position position="28"/>
    </location>
    <ligand>
        <name>Zn(2+)</name>
        <dbReference type="ChEBI" id="CHEBI:29105"/>
    </ligand>
</feature>
<feature type="domain" description="Cysteinyl-tRNA synthetase class Ia DALR" evidence="13">
    <location>
        <begin position="347"/>
        <end position="407"/>
    </location>
</feature>
<evidence type="ECO:0000256" key="9">
    <source>
        <dbReference type="ARBA" id="ARBA00022840"/>
    </source>
</evidence>
<evidence type="ECO:0000256" key="10">
    <source>
        <dbReference type="ARBA" id="ARBA00022917"/>
    </source>
</evidence>
<dbReference type="InterPro" id="IPR014729">
    <property type="entry name" value="Rossmann-like_a/b/a_fold"/>
</dbReference>
<sequence>MIRLYNTQSSSKEDFIPIEPGKARIYVCGVTTYDHCHIGHARSAVAFDSIRRYLSYRGFEVTFVKNYTDIDDKIINRARENGEEWKALAERFISEHDRDMAALYVLPPTIAPRATEHLPEMIALIEKLLDNGYAYKGGDDIFFRVHRFTEYGKLSHKALEDLQSGSRVEVNPLKENPLDFVLWKGKKEGEPSWEASFGAGRPGWHIECSAMGHKHLGRVFDIHGGGKDLIFPHHENEIAQSQAGYGCAPARYWIHNGFVNINNEKMSKSLGNFFTIKEILQHYDPEVLRLFLAQTHYRSPIDFCEENMTMARQALEKLYRFLENFENHEDTRTSDSIAPVLSDITRKFEEAMDDDFNSALALASLFEGVHTLNKLNPSSADAKGIYDTYCRLGDVLGIFQSLPSQWFARQSTSQLSADEIAARIEARNAARRDKDFATADRIRDELLENGVEIKDSKEGTSWRYR</sequence>
<proteinExistence type="inferred from homology"/>
<evidence type="ECO:0000256" key="8">
    <source>
        <dbReference type="ARBA" id="ARBA00022833"/>
    </source>
</evidence>
<accession>E6W0B5</accession>
<dbReference type="HAMAP" id="MF_00041">
    <property type="entry name" value="Cys_tRNA_synth"/>
    <property type="match status" value="1"/>
</dbReference>
<keyword evidence="6 12" id="KW-0479">Metal-binding</keyword>
<name>E6W0B5_DESIS</name>
<feature type="short sequence motif" description="'KMSKS' region" evidence="12">
    <location>
        <begin position="265"/>
        <end position="269"/>
    </location>
</feature>
<reference evidence="14 15" key="1">
    <citation type="submission" date="2010-12" db="EMBL/GenBank/DDBJ databases">
        <title>Complete sequence of Desulfurispirillum indicum S5.</title>
        <authorList>
            <consortium name="US DOE Joint Genome Institute"/>
            <person name="Lucas S."/>
            <person name="Copeland A."/>
            <person name="Lapidus A."/>
            <person name="Cheng J.-F."/>
            <person name="Goodwin L."/>
            <person name="Pitluck S."/>
            <person name="Chertkov O."/>
            <person name="Held B."/>
            <person name="Detter J.C."/>
            <person name="Han C."/>
            <person name="Tapia R."/>
            <person name="Land M."/>
            <person name="Hauser L."/>
            <person name="Kyrpides N."/>
            <person name="Ivanova N."/>
            <person name="Mikhailova N."/>
            <person name="Haggblom M."/>
            <person name="Rauschenbach I."/>
            <person name="Bini E."/>
            <person name="Woyke T."/>
        </authorList>
    </citation>
    <scope>NUCLEOTIDE SEQUENCE [LARGE SCALE GENOMIC DNA]</scope>
    <source>
        <strain evidence="15">ATCC BAA-1389 / DSM 22839 / S5</strain>
    </source>
</reference>
<dbReference type="PANTHER" id="PTHR10890">
    <property type="entry name" value="CYSTEINYL-TRNA SYNTHETASE"/>
    <property type="match status" value="1"/>
</dbReference>
<dbReference type="Gene3D" id="3.40.50.620">
    <property type="entry name" value="HUPs"/>
    <property type="match status" value="1"/>
</dbReference>
<keyword evidence="7 12" id="KW-0547">Nucleotide-binding</keyword>
<dbReference type="GO" id="GO:0006423">
    <property type="term" value="P:cysteinyl-tRNA aminoacylation"/>
    <property type="evidence" value="ECO:0007669"/>
    <property type="project" value="UniProtKB-UniRule"/>
</dbReference>
<feature type="binding site" evidence="12">
    <location>
        <position position="233"/>
    </location>
    <ligand>
        <name>Zn(2+)</name>
        <dbReference type="ChEBI" id="CHEBI:29105"/>
    </ligand>
</feature>
<dbReference type="eggNOG" id="COG0215">
    <property type="taxonomic scope" value="Bacteria"/>
</dbReference>
<dbReference type="PRINTS" id="PR00983">
    <property type="entry name" value="TRNASYNTHCYS"/>
</dbReference>
<keyword evidence="4 12" id="KW-0963">Cytoplasm</keyword>
<evidence type="ECO:0000256" key="6">
    <source>
        <dbReference type="ARBA" id="ARBA00022723"/>
    </source>
</evidence>
<dbReference type="GO" id="GO:0008270">
    <property type="term" value="F:zinc ion binding"/>
    <property type="evidence" value="ECO:0007669"/>
    <property type="project" value="UniProtKB-UniRule"/>
</dbReference>
<evidence type="ECO:0000313" key="14">
    <source>
        <dbReference type="EMBL" id="ADU66333.1"/>
    </source>
</evidence>
<gene>
    <name evidence="12" type="primary">cysS</name>
    <name evidence="14" type="ordered locus">Selin_1603</name>
</gene>
<comment type="catalytic activity">
    <reaction evidence="12">
        <text>tRNA(Cys) + L-cysteine + ATP = L-cysteinyl-tRNA(Cys) + AMP + diphosphate</text>
        <dbReference type="Rhea" id="RHEA:17773"/>
        <dbReference type="Rhea" id="RHEA-COMP:9661"/>
        <dbReference type="Rhea" id="RHEA-COMP:9679"/>
        <dbReference type="ChEBI" id="CHEBI:30616"/>
        <dbReference type="ChEBI" id="CHEBI:33019"/>
        <dbReference type="ChEBI" id="CHEBI:35235"/>
        <dbReference type="ChEBI" id="CHEBI:78442"/>
        <dbReference type="ChEBI" id="CHEBI:78517"/>
        <dbReference type="ChEBI" id="CHEBI:456215"/>
        <dbReference type="EC" id="6.1.1.16"/>
    </reaction>
</comment>
<evidence type="ECO:0000256" key="3">
    <source>
        <dbReference type="ARBA" id="ARBA00011245"/>
    </source>
</evidence>
<dbReference type="NCBIfam" id="TIGR00435">
    <property type="entry name" value="cysS"/>
    <property type="match status" value="1"/>
</dbReference>
<dbReference type="InterPro" id="IPR056411">
    <property type="entry name" value="CysS_C"/>
</dbReference>
<dbReference type="EC" id="6.1.1.16" evidence="12"/>
<evidence type="ECO:0000256" key="5">
    <source>
        <dbReference type="ARBA" id="ARBA00022598"/>
    </source>
</evidence>
<dbReference type="InterPro" id="IPR009080">
    <property type="entry name" value="tRNAsynth_Ia_anticodon-bd"/>
</dbReference>
<evidence type="ECO:0000256" key="4">
    <source>
        <dbReference type="ARBA" id="ARBA00022490"/>
    </source>
</evidence>
<keyword evidence="5 12" id="KW-0436">Ligase</keyword>
<feature type="binding site" evidence="12">
    <location>
        <position position="268"/>
    </location>
    <ligand>
        <name>ATP</name>
        <dbReference type="ChEBI" id="CHEBI:30616"/>
    </ligand>
</feature>
<dbReference type="InterPro" id="IPR024909">
    <property type="entry name" value="Cys-tRNA/MSH_ligase"/>
</dbReference>
<dbReference type="Pfam" id="PF23493">
    <property type="entry name" value="CysS_C"/>
    <property type="match status" value="1"/>
</dbReference>